<dbReference type="GO" id="GO:0000244">
    <property type="term" value="P:spliceosomal tri-snRNP complex assembly"/>
    <property type="evidence" value="ECO:0007669"/>
    <property type="project" value="TreeGrafter"/>
</dbReference>
<comment type="function">
    <text evidence="1">Component of the U5 snRNP complex that is required for spliceosome assembly and for pre-mRNA splicing.</text>
</comment>
<evidence type="ECO:0000256" key="1">
    <source>
        <dbReference type="ARBA" id="ARBA00003708"/>
    </source>
</evidence>
<dbReference type="OrthoDB" id="201752at2759"/>
<dbReference type="InterPro" id="IPR033647">
    <property type="entry name" value="Aar2_N"/>
</dbReference>
<dbReference type="Gene3D" id="1.25.40.550">
    <property type="entry name" value="Aar2, C-terminal domain-like"/>
    <property type="match status" value="1"/>
</dbReference>
<dbReference type="Pfam" id="PF20981">
    <property type="entry name" value="AAR2_1st"/>
    <property type="match status" value="1"/>
</dbReference>
<dbReference type="FunFam" id="1.25.40.550:FF:000001">
    <property type="entry name" value="AAR2 splicing factor homolog"/>
    <property type="match status" value="1"/>
</dbReference>
<dbReference type="RefSeq" id="XP_030753961.1">
    <property type="nucleotide sequence ID" value="XM_030898101.1"/>
</dbReference>
<evidence type="ECO:0000256" key="2">
    <source>
        <dbReference type="ARBA" id="ARBA00006281"/>
    </source>
</evidence>
<evidence type="ECO:0000259" key="9">
    <source>
        <dbReference type="Pfam" id="PF05282"/>
    </source>
</evidence>
<feature type="domain" description="AAR2 N-terminal" evidence="10">
    <location>
        <begin position="17"/>
        <end position="146"/>
    </location>
</feature>
<dbReference type="PANTHER" id="PTHR12689:SF4">
    <property type="entry name" value="PROTEIN AAR2 HOMOLOG"/>
    <property type="match status" value="1"/>
</dbReference>
<evidence type="ECO:0000313" key="11">
    <source>
        <dbReference type="Proteomes" id="UP000504635"/>
    </source>
</evidence>
<name>A0A6J2XSF2_SITOR</name>
<dbReference type="InterPro" id="IPR033648">
    <property type="entry name" value="AAR2_C"/>
</dbReference>
<dbReference type="KEGG" id="soy:115880807"/>
<evidence type="ECO:0000313" key="12">
    <source>
        <dbReference type="RefSeq" id="XP_030753961.1"/>
    </source>
</evidence>
<evidence type="ECO:0000259" key="10">
    <source>
        <dbReference type="Pfam" id="PF20981"/>
    </source>
</evidence>
<keyword evidence="6" id="KW-0508">mRNA splicing</keyword>
<keyword evidence="4" id="KW-0507">mRNA processing</keyword>
<dbReference type="FunFam" id="2.60.34.20:FF:000001">
    <property type="entry name" value="protein AAR2 homolog"/>
    <property type="match status" value="1"/>
</dbReference>
<dbReference type="FunCoup" id="A0A6J2XSF2">
    <property type="interactions" value="1657"/>
</dbReference>
<organism evidence="11 12">
    <name type="scientific">Sitophilus oryzae</name>
    <name type="common">Rice weevil</name>
    <name type="synonym">Curculio oryzae</name>
    <dbReference type="NCBI Taxonomy" id="7048"/>
    <lineage>
        <taxon>Eukaryota</taxon>
        <taxon>Metazoa</taxon>
        <taxon>Ecdysozoa</taxon>
        <taxon>Arthropoda</taxon>
        <taxon>Hexapoda</taxon>
        <taxon>Insecta</taxon>
        <taxon>Pterygota</taxon>
        <taxon>Neoptera</taxon>
        <taxon>Endopterygota</taxon>
        <taxon>Coleoptera</taxon>
        <taxon>Polyphaga</taxon>
        <taxon>Cucujiformia</taxon>
        <taxon>Curculionidae</taxon>
        <taxon>Dryophthorinae</taxon>
        <taxon>Sitophilus</taxon>
    </lineage>
</organism>
<dbReference type="InParanoid" id="A0A6J2XSF2"/>
<keyword evidence="11" id="KW-1185">Reference proteome</keyword>
<dbReference type="GeneID" id="115880807"/>
<protein>
    <recommendedName>
        <fullName evidence="3">Protein AAR2 homolog</fullName>
    </recommendedName>
    <alternativeName>
        <fullName evidence="7">AAR2 splicing factor homolog</fullName>
    </alternativeName>
</protein>
<evidence type="ECO:0000256" key="5">
    <source>
        <dbReference type="ARBA" id="ARBA00022728"/>
    </source>
</evidence>
<evidence type="ECO:0000256" key="7">
    <source>
        <dbReference type="ARBA" id="ARBA00030625"/>
    </source>
</evidence>
<dbReference type="InterPro" id="IPR038516">
    <property type="entry name" value="AAR2_N_sf"/>
</dbReference>
<dbReference type="CDD" id="cd13777">
    <property type="entry name" value="Aar2_N"/>
    <property type="match status" value="1"/>
</dbReference>
<dbReference type="PANTHER" id="PTHR12689">
    <property type="entry name" value="A1 CISTRON SPLICING FACTOR AAR2-RELATED"/>
    <property type="match status" value="1"/>
</dbReference>
<dbReference type="GO" id="GO:0005681">
    <property type="term" value="C:spliceosomal complex"/>
    <property type="evidence" value="ECO:0007669"/>
    <property type="project" value="UniProtKB-KW"/>
</dbReference>
<dbReference type="InterPro" id="IPR038514">
    <property type="entry name" value="AAR2_C_sf"/>
</dbReference>
<reference evidence="12" key="1">
    <citation type="submission" date="2025-08" db="UniProtKB">
        <authorList>
            <consortium name="RefSeq"/>
        </authorList>
    </citation>
    <scope>IDENTIFICATION</scope>
    <source>
        <tissue evidence="12">Gonads</tissue>
    </source>
</reference>
<sequence>MSTTMDQNTAKKLFEKGGFFILLNVPEGTEFGIDLKSWNTGEKFRGIKMIPPGVHYIFYSSTSHGDVAPRTGLFHYFRPSEIVVKKWDKEKECLSTEEVSDEDIVGLKENIRALDSFLGPYPYDIWEKWKKLTSSISENVLKKLIPLNGEVHSALELEYCTDNNRKDIQQSASKPSTPKHAQKLYNEYEDDLLPNLKPKYGTNLQFSIFPPNYYPVGSSPAEITKHSLDCSYLFEQLLSTYDRPQDILGELEFCYVCFLVGHSLEAFEQWKKILGLFCSCDDAIKKYRQLYNKFLSIIELHVMEIPEEFLADIVSNRNFVYVKLRNLFSFIKECDVDGTLKCKADRLRKNLTEQYSWDFSHLGSDDEDDAPVIVDLESNKT</sequence>
<dbReference type="InterPro" id="IPR007946">
    <property type="entry name" value="AAR2"/>
</dbReference>
<dbReference type="AlphaFoldDB" id="A0A6J2XSF2"/>
<comment type="subunit">
    <text evidence="8">Interacts with PRPF8 (via RNase H homology domain). Component of a U5 snRNP complex that contains PRPF8.</text>
</comment>
<dbReference type="Gene3D" id="2.60.34.20">
    <property type="match status" value="1"/>
</dbReference>
<accession>A0A6J2XSF2</accession>
<evidence type="ECO:0000256" key="8">
    <source>
        <dbReference type="ARBA" id="ARBA00047009"/>
    </source>
</evidence>
<evidence type="ECO:0000256" key="4">
    <source>
        <dbReference type="ARBA" id="ARBA00022664"/>
    </source>
</evidence>
<gene>
    <name evidence="12" type="primary">LOC115880807</name>
</gene>
<feature type="domain" description="AAR2 C-terminal" evidence="9">
    <location>
        <begin position="206"/>
        <end position="360"/>
    </location>
</feature>
<dbReference type="Proteomes" id="UP000504635">
    <property type="component" value="Unplaced"/>
</dbReference>
<comment type="similarity">
    <text evidence="2">Belongs to the AAR2 family.</text>
</comment>
<proteinExistence type="inferred from homology"/>
<dbReference type="CDD" id="cd13778">
    <property type="entry name" value="Aar2_C"/>
    <property type="match status" value="1"/>
</dbReference>
<dbReference type="Pfam" id="PF05282">
    <property type="entry name" value="AAR2"/>
    <property type="match status" value="1"/>
</dbReference>
<keyword evidence="5" id="KW-0747">Spliceosome</keyword>
<evidence type="ECO:0000256" key="6">
    <source>
        <dbReference type="ARBA" id="ARBA00023187"/>
    </source>
</evidence>
<evidence type="ECO:0000256" key="3">
    <source>
        <dbReference type="ARBA" id="ARBA00016372"/>
    </source>
</evidence>